<feature type="domain" description="YhcG N-terminal" evidence="2">
    <location>
        <begin position="39"/>
        <end position="188"/>
    </location>
</feature>
<dbReference type="Pfam" id="PF17761">
    <property type="entry name" value="DUF1016_N"/>
    <property type="match status" value="1"/>
</dbReference>
<accession>A0ABV0KRN6</accession>
<dbReference type="PANTHER" id="PTHR30547:SF5">
    <property type="entry name" value="NUCLEASE YHCG-RELATED"/>
    <property type="match status" value="1"/>
</dbReference>
<feature type="domain" description="YhcG PDDEXK nuclease" evidence="1">
    <location>
        <begin position="215"/>
        <end position="362"/>
    </location>
</feature>
<dbReference type="InterPro" id="IPR041527">
    <property type="entry name" value="YhcG_N"/>
</dbReference>
<evidence type="ECO:0000313" key="3">
    <source>
        <dbReference type="EMBL" id="MEP1061681.1"/>
    </source>
</evidence>
<dbReference type="PANTHER" id="PTHR30547">
    <property type="entry name" value="UNCHARACTERIZED PROTEIN YHCG-RELATED"/>
    <property type="match status" value="1"/>
</dbReference>
<reference evidence="3 4" key="1">
    <citation type="submission" date="2022-04" db="EMBL/GenBank/DDBJ databases">
        <title>Positive selection, recombination, and allopatry shape intraspecific diversity of widespread and dominant cyanobacteria.</title>
        <authorList>
            <person name="Wei J."/>
            <person name="Shu W."/>
            <person name="Hu C."/>
        </authorList>
    </citation>
    <scope>NUCLEOTIDE SEQUENCE [LARGE SCALE GENOMIC DNA]</scope>
    <source>
        <strain evidence="3 4">AS-A4</strain>
    </source>
</reference>
<organism evidence="3 4">
    <name type="scientific">Stenomitos frigidus AS-A4</name>
    <dbReference type="NCBI Taxonomy" id="2933935"/>
    <lineage>
        <taxon>Bacteria</taxon>
        <taxon>Bacillati</taxon>
        <taxon>Cyanobacteriota</taxon>
        <taxon>Cyanophyceae</taxon>
        <taxon>Leptolyngbyales</taxon>
        <taxon>Leptolyngbyaceae</taxon>
        <taxon>Stenomitos</taxon>
    </lineage>
</organism>
<evidence type="ECO:0000259" key="2">
    <source>
        <dbReference type="Pfam" id="PF17761"/>
    </source>
</evidence>
<comment type="caution">
    <text evidence="3">The sequence shown here is derived from an EMBL/GenBank/DDBJ whole genome shotgun (WGS) entry which is preliminary data.</text>
</comment>
<dbReference type="EMBL" id="JAMPLM010000041">
    <property type="protein sequence ID" value="MEP1061681.1"/>
    <property type="molecule type" value="Genomic_DNA"/>
</dbReference>
<dbReference type="InterPro" id="IPR011856">
    <property type="entry name" value="tRNA_endonuc-like_dom_sf"/>
</dbReference>
<evidence type="ECO:0000313" key="4">
    <source>
        <dbReference type="Proteomes" id="UP001476950"/>
    </source>
</evidence>
<dbReference type="Pfam" id="PF06250">
    <property type="entry name" value="YhcG_C"/>
    <property type="match status" value="1"/>
</dbReference>
<gene>
    <name evidence="3" type="ORF">NDI38_25100</name>
</gene>
<evidence type="ECO:0000259" key="1">
    <source>
        <dbReference type="Pfam" id="PF06250"/>
    </source>
</evidence>
<sequence length="388" mass="44631">MEPTVPKQPEEQTLPDAPTVEQLDLIGAVDSYTTVLGAVVELMEAARRAAARSVNAIMTATYWEIGRRIIELEQRGESRAEYGKQMMERLAKDLSERFGRGFQKSNLFQMRAFYLAYPHQGQSFSPETLAPEIFQTLSGKFPLPWSHYVKLLTVKAPEARTFYETEALRGGWSVRQLSRQISTQYYERALLSRNKAAMLKKGAALRPEDAVTPEEELKDPFVLEFLDLKDEYSENDLEEALIRHIESFLLELGGDFTFVGRQRRLRIGDQWFRVDLLFFHRRLRCLVIIDLKLGEFTYADAGQMHMYLNYARENWTYPDENPPVGLILCNKKNEAVAHYALEGLSNILAAEYQTALPEEKLLAAELERTRKAIEKRLTDGTDLLHEQI</sequence>
<dbReference type="InterPro" id="IPR009362">
    <property type="entry name" value="YhcG_C"/>
</dbReference>
<dbReference type="InterPro" id="IPR053148">
    <property type="entry name" value="PD-DEXK-like_domain"/>
</dbReference>
<protein>
    <submittedName>
        <fullName evidence="3">PDDEXK nuclease domain-containing protein</fullName>
    </submittedName>
</protein>
<proteinExistence type="predicted"/>
<dbReference type="Gene3D" id="3.40.1350.10">
    <property type="match status" value="1"/>
</dbReference>
<name>A0ABV0KRN6_9CYAN</name>
<dbReference type="Proteomes" id="UP001476950">
    <property type="component" value="Unassembled WGS sequence"/>
</dbReference>
<keyword evidence="4" id="KW-1185">Reference proteome</keyword>
<dbReference type="RefSeq" id="WP_190450243.1">
    <property type="nucleotide sequence ID" value="NZ_JAMPLM010000041.1"/>
</dbReference>